<protein>
    <submittedName>
        <fullName evidence="2">Uncharacterized protein</fullName>
    </submittedName>
</protein>
<dbReference type="Proteomes" id="UP000027466">
    <property type="component" value="Unassembled WGS sequence"/>
</dbReference>
<dbReference type="EMBL" id="JFHC01000043">
    <property type="protein sequence ID" value="KDR40259.1"/>
    <property type="molecule type" value="Genomic_DNA"/>
</dbReference>
<name>A0A069PK00_9BURK</name>
<keyword evidence="1" id="KW-0732">Signal</keyword>
<reference evidence="2 3" key="1">
    <citation type="submission" date="2014-03" db="EMBL/GenBank/DDBJ databases">
        <title>Draft Genome Sequences of Four Burkholderia Strains.</title>
        <authorList>
            <person name="Liu X.Y."/>
            <person name="Li C.X."/>
            <person name="Xu J.H."/>
        </authorList>
    </citation>
    <scope>NUCLEOTIDE SEQUENCE [LARGE SCALE GENOMIC DNA]</scope>
    <source>
        <strain evidence="2 3">DSM 50014</strain>
    </source>
</reference>
<organism evidence="2 3">
    <name type="scientific">Caballeronia glathei</name>
    <dbReference type="NCBI Taxonomy" id="60547"/>
    <lineage>
        <taxon>Bacteria</taxon>
        <taxon>Pseudomonadati</taxon>
        <taxon>Pseudomonadota</taxon>
        <taxon>Betaproteobacteria</taxon>
        <taxon>Burkholderiales</taxon>
        <taxon>Burkholderiaceae</taxon>
        <taxon>Caballeronia</taxon>
    </lineage>
</organism>
<sequence>MKKLIIAMAAGFALTSPALHAASKGTNAPQSTSKAQTPNPTEFDKKLAQLQEQMKTMQAQMDQIRNTQDPQERQKLLQQHGAAMQGAMTTMHGMWGPGMMGYGTGPGMMGHGMMGGSGPGCCGGGWGHMGGYYSRLTPEQLRQRQYMTDQYLRMQQEMMNNMMWQQQYWMGPPAKTQ</sequence>
<evidence type="ECO:0000313" key="2">
    <source>
        <dbReference type="EMBL" id="KDR40259.1"/>
    </source>
</evidence>
<comment type="caution">
    <text evidence="2">The sequence shown here is derived from an EMBL/GenBank/DDBJ whole genome shotgun (WGS) entry which is preliminary data.</text>
</comment>
<accession>A0A069PK00</accession>
<proteinExistence type="predicted"/>
<evidence type="ECO:0000313" key="3">
    <source>
        <dbReference type="Proteomes" id="UP000027466"/>
    </source>
</evidence>
<feature type="chain" id="PRO_5007372157" evidence="1">
    <location>
        <begin position="22"/>
        <end position="177"/>
    </location>
</feature>
<dbReference type="RefSeq" id="WP_035927828.1">
    <property type="nucleotide sequence ID" value="NZ_CADFFX010000007.1"/>
</dbReference>
<keyword evidence="3" id="KW-1185">Reference proteome</keyword>
<evidence type="ECO:0000256" key="1">
    <source>
        <dbReference type="SAM" id="SignalP"/>
    </source>
</evidence>
<feature type="signal peptide" evidence="1">
    <location>
        <begin position="1"/>
        <end position="21"/>
    </location>
</feature>
<gene>
    <name evidence="2" type="ORF">BG61_26480</name>
</gene>
<dbReference type="AlphaFoldDB" id="A0A069PK00"/>